<reference evidence="2 3" key="1">
    <citation type="submission" date="2016-12" db="EMBL/GenBank/DDBJ databases">
        <title>The genomes of Aspergillus section Nigri reveals drivers in fungal speciation.</title>
        <authorList>
            <consortium name="DOE Joint Genome Institute"/>
            <person name="Vesth T.C."/>
            <person name="Nybo J."/>
            <person name="Theobald S."/>
            <person name="Brandl J."/>
            <person name="Frisvad J.C."/>
            <person name="Nielsen K.F."/>
            <person name="Lyhne E.K."/>
            <person name="Kogle M.E."/>
            <person name="Kuo A."/>
            <person name="Riley R."/>
            <person name="Clum A."/>
            <person name="Nolan M."/>
            <person name="Lipzen A."/>
            <person name="Salamov A."/>
            <person name="Henrissat B."/>
            <person name="Wiebenga A."/>
            <person name="De Vries R.P."/>
            <person name="Grigoriev I.V."/>
            <person name="Mortensen U.H."/>
            <person name="Andersen M.R."/>
            <person name="Baker S.E."/>
        </authorList>
    </citation>
    <scope>NUCLEOTIDE SEQUENCE [LARGE SCALE GENOMIC DNA]</scope>
    <source>
        <strain evidence="2 3">CBS 115572</strain>
    </source>
</reference>
<keyword evidence="3" id="KW-1185">Reference proteome</keyword>
<dbReference type="AlphaFoldDB" id="A0A317X452"/>
<dbReference type="OrthoDB" id="4851482at2759"/>
<feature type="compositionally biased region" description="Polar residues" evidence="1">
    <location>
        <begin position="850"/>
        <end position="864"/>
    </location>
</feature>
<feature type="compositionally biased region" description="Polar residues" evidence="1">
    <location>
        <begin position="661"/>
        <end position="676"/>
    </location>
</feature>
<dbReference type="Proteomes" id="UP000246702">
    <property type="component" value="Unassembled WGS sequence"/>
</dbReference>
<feature type="region of interest" description="Disordered" evidence="1">
    <location>
        <begin position="271"/>
        <end position="293"/>
    </location>
</feature>
<evidence type="ECO:0000256" key="1">
    <source>
        <dbReference type="SAM" id="MobiDB-lite"/>
    </source>
</evidence>
<sequence length="890" mass="94599">MTSWSWECASAGLVDSTEFATLGKDFLDDFLEKLETDDSLRDWLATPGSGGAVTTQDIHYQESGLANTMVQEASEQGHSGITPDTSNIFPDQAIAMDQANLDNYGISMAYESGSVPALEDYDTAAVLDELEVLNSGQFDVSAISQGGIMSSAHPSMSSLHASQANELPANYYGCATPNMIGTVAASSQHLAMKQAGNAFSQPYSSSPFYSYGTSTMDNGSMSSYVSTPMEQTAPHFVNVPNTRFNHGLMSQMSTPPSQRAAAGLAQGFVTPINQINRPNTNRSDTASSGNSQNMRRYNAAPLMAQAVTGAASHFITIPTPVCQTMNPSQQQVEGKSTGKTKLGARSPANNSSASGSGPDMNSSPPAYLPGQLGTVNGVQGSVSGSSGSSVKRYTSPRVKPATTPVPSIVQNTGDRNVTASSPSVSSSPTPVAADTATQIATALRSPASLPRPSVVPDIVQLMDPVTFNVDVETTYSSLTEAREANRTASGPREDDTLPTTDIQKRAIVKALTNAMLSTKSAEDNPGMVKPFHEGKFGSARVEAVCWELLESVIARHTSGSLLACYGIKRKGSGESMTFTERMTRILQCLSTQKTICKHLLDPLYMHQFVDDPLSAYKRVIANKTLNKRKGEVMNAGKQVLGAKRTNATTTQSQEVKREEPNSSINITPTNTPGSATVNRRKIFATPTATFRQTAANLARHAANNNMLPGTMDVGAHASLAQAARGSPSLSLGRMPTTNAHTNRMMGATSHPRQNVAFNSLTPNSQPPSHVKPLDTLYDPEAMLGSLIQRNMSNPNANPNANPNMNPGMASSVASNMTPSMAPSMNPGMKSRMNTGVNPNANPKMMHANVKNPNTQARQQQQAPGATTGPRKRTLSDTNFEDQPPSAKRQH</sequence>
<dbReference type="RefSeq" id="XP_025469456.1">
    <property type="nucleotide sequence ID" value="XM_025616818.1"/>
</dbReference>
<evidence type="ECO:0000313" key="3">
    <source>
        <dbReference type="Proteomes" id="UP000246702"/>
    </source>
</evidence>
<feature type="compositionally biased region" description="Polar residues" evidence="1">
    <location>
        <begin position="404"/>
        <end position="415"/>
    </location>
</feature>
<evidence type="ECO:0000313" key="2">
    <source>
        <dbReference type="EMBL" id="PWY91728.1"/>
    </source>
</evidence>
<feature type="region of interest" description="Disordered" evidence="1">
    <location>
        <begin position="644"/>
        <end position="676"/>
    </location>
</feature>
<comment type="caution">
    <text evidence="2">The sequence shown here is derived from an EMBL/GenBank/DDBJ whole genome shotgun (WGS) entry which is preliminary data.</text>
</comment>
<accession>A0A317X452</accession>
<feature type="region of interest" description="Disordered" evidence="1">
    <location>
        <begin position="322"/>
        <end position="433"/>
    </location>
</feature>
<feature type="compositionally biased region" description="Low complexity" evidence="1">
    <location>
        <begin position="417"/>
        <end position="433"/>
    </location>
</feature>
<dbReference type="GeneID" id="37118961"/>
<feature type="compositionally biased region" description="Low complexity" evidence="1">
    <location>
        <begin position="790"/>
        <end position="809"/>
    </location>
</feature>
<organism evidence="2 3">
    <name type="scientific">Aspergillus sclerotioniger CBS 115572</name>
    <dbReference type="NCBI Taxonomy" id="1450535"/>
    <lineage>
        <taxon>Eukaryota</taxon>
        <taxon>Fungi</taxon>
        <taxon>Dikarya</taxon>
        <taxon>Ascomycota</taxon>
        <taxon>Pezizomycotina</taxon>
        <taxon>Eurotiomycetes</taxon>
        <taxon>Eurotiomycetidae</taxon>
        <taxon>Eurotiales</taxon>
        <taxon>Aspergillaceae</taxon>
        <taxon>Aspergillus</taxon>
        <taxon>Aspergillus subgen. Circumdati</taxon>
    </lineage>
</organism>
<feature type="compositionally biased region" description="Low complexity" evidence="1">
    <location>
        <begin position="375"/>
        <end position="390"/>
    </location>
</feature>
<feature type="region of interest" description="Disordered" evidence="1">
    <location>
        <begin position="790"/>
        <end position="890"/>
    </location>
</feature>
<gene>
    <name evidence="2" type="ORF">BO94DRAFT_617059</name>
</gene>
<name>A0A317X452_9EURO</name>
<feature type="compositionally biased region" description="Low complexity" evidence="1">
    <location>
        <begin position="346"/>
        <end position="358"/>
    </location>
</feature>
<feature type="compositionally biased region" description="Polar residues" evidence="1">
    <location>
        <begin position="811"/>
        <end position="822"/>
    </location>
</feature>
<feature type="compositionally biased region" description="Polar residues" evidence="1">
    <location>
        <begin position="831"/>
        <end position="840"/>
    </location>
</feature>
<proteinExistence type="predicted"/>
<feature type="compositionally biased region" description="Polar residues" evidence="1">
    <location>
        <begin position="322"/>
        <end position="339"/>
    </location>
</feature>
<protein>
    <submittedName>
        <fullName evidence="2">Uncharacterized protein</fullName>
    </submittedName>
</protein>
<dbReference type="EMBL" id="MSFK01000008">
    <property type="protein sequence ID" value="PWY91728.1"/>
    <property type="molecule type" value="Genomic_DNA"/>
</dbReference>